<dbReference type="AlphaFoldDB" id="A0A1L8EEB1"/>
<dbReference type="EMBL" id="GFDG01001860">
    <property type="protein sequence ID" value="JAV16939.1"/>
    <property type="molecule type" value="Transcribed_RNA"/>
</dbReference>
<evidence type="ECO:0000256" key="5">
    <source>
        <dbReference type="RuleBase" id="RU004262"/>
    </source>
</evidence>
<sequence>MNPLKALCVVAILATSVLAVPNHHQHTLQRKPTQWLSTNQLSEAPSVEDVSIQNLESMSLEEGARALQTIYHVSQINNDLKPSFTPSANQIPVTIVKSNGQHVPTTLDKLANTANQMPNFGKQEITVFITGLPSQKSETVKKANHKLVEAYIERFNYQNSKGHDEASNAGNLVIIDLGDQLSSSKRYMMLDIRETGTKIAHELIKMIEKCRVPHDTIHIVAQNIAAHVAGACGKEFERQTGKQFRRITALDPSRVYAKESQCLLSLARGDAEFIDAIHTSAWGMGTPARVGDVDIFPNGPSKGVPGCDNVVEASMRATHYFAESVRPGQEHNFPAEETNSYEEFKSHNNCGKRVYMGLAIDKDAEGDYMLEVNEKSPFGKRTPAHQQRNCQSTHKSYTTSSSSWSQYD</sequence>
<comment type="similarity">
    <text evidence="2 5">Belongs to the AB hydrolase superfamily. Lipase family.</text>
</comment>
<dbReference type="PANTHER" id="PTHR11610:SF149">
    <property type="entry name" value="FI01450P-RELATED"/>
    <property type="match status" value="1"/>
</dbReference>
<comment type="subcellular location">
    <subcellularLocation>
        <location evidence="1">Secreted</location>
    </subcellularLocation>
</comment>
<organism evidence="9">
    <name type="scientific">Haematobia irritans</name>
    <name type="common">Horn fly</name>
    <name type="synonym">Conops irritans</name>
    <dbReference type="NCBI Taxonomy" id="7368"/>
    <lineage>
        <taxon>Eukaryota</taxon>
        <taxon>Metazoa</taxon>
        <taxon>Ecdysozoa</taxon>
        <taxon>Arthropoda</taxon>
        <taxon>Hexapoda</taxon>
        <taxon>Insecta</taxon>
        <taxon>Pterygota</taxon>
        <taxon>Neoptera</taxon>
        <taxon>Endopterygota</taxon>
        <taxon>Diptera</taxon>
        <taxon>Brachycera</taxon>
        <taxon>Muscomorpha</taxon>
        <taxon>Muscoidea</taxon>
        <taxon>Muscidae</taxon>
        <taxon>Haematobia</taxon>
    </lineage>
</organism>
<evidence type="ECO:0000256" key="1">
    <source>
        <dbReference type="ARBA" id="ARBA00004613"/>
    </source>
</evidence>
<dbReference type="Pfam" id="PF00151">
    <property type="entry name" value="Lipase"/>
    <property type="match status" value="1"/>
</dbReference>
<evidence type="ECO:0000256" key="3">
    <source>
        <dbReference type="ARBA" id="ARBA00022525"/>
    </source>
</evidence>
<dbReference type="GO" id="GO:0016042">
    <property type="term" value="P:lipid catabolic process"/>
    <property type="evidence" value="ECO:0007669"/>
    <property type="project" value="TreeGrafter"/>
</dbReference>
<dbReference type="GO" id="GO:0005615">
    <property type="term" value="C:extracellular space"/>
    <property type="evidence" value="ECO:0007669"/>
    <property type="project" value="TreeGrafter"/>
</dbReference>
<feature type="compositionally biased region" description="Low complexity" evidence="6">
    <location>
        <begin position="392"/>
        <end position="408"/>
    </location>
</feature>
<dbReference type="Gene3D" id="3.40.50.1820">
    <property type="entry name" value="alpha/beta hydrolase"/>
    <property type="match status" value="1"/>
</dbReference>
<feature type="chain" id="PRO_5012046981" evidence="7">
    <location>
        <begin position="20"/>
        <end position="408"/>
    </location>
</feature>
<proteinExistence type="inferred from homology"/>
<evidence type="ECO:0000256" key="6">
    <source>
        <dbReference type="SAM" id="MobiDB-lite"/>
    </source>
</evidence>
<dbReference type="InterPro" id="IPR000734">
    <property type="entry name" value="TAG_lipase"/>
</dbReference>
<evidence type="ECO:0000313" key="9">
    <source>
        <dbReference type="EMBL" id="JAV16939.1"/>
    </source>
</evidence>
<feature type="signal peptide" evidence="7">
    <location>
        <begin position="1"/>
        <end position="19"/>
    </location>
</feature>
<dbReference type="SUPFAM" id="SSF53474">
    <property type="entry name" value="alpha/beta-Hydrolases"/>
    <property type="match status" value="1"/>
</dbReference>
<accession>A0A1L8EEB1</accession>
<feature type="domain" description="Lipase" evidence="8">
    <location>
        <begin position="141"/>
        <end position="378"/>
    </location>
</feature>
<dbReference type="PANTHER" id="PTHR11610">
    <property type="entry name" value="LIPASE"/>
    <property type="match status" value="1"/>
</dbReference>
<dbReference type="InterPro" id="IPR029058">
    <property type="entry name" value="AB_hydrolase_fold"/>
</dbReference>
<keyword evidence="3" id="KW-0964">Secreted</keyword>
<evidence type="ECO:0000256" key="2">
    <source>
        <dbReference type="ARBA" id="ARBA00010701"/>
    </source>
</evidence>
<dbReference type="GO" id="GO:0016298">
    <property type="term" value="F:lipase activity"/>
    <property type="evidence" value="ECO:0007669"/>
    <property type="project" value="InterPro"/>
</dbReference>
<dbReference type="InterPro" id="IPR013818">
    <property type="entry name" value="Lipase"/>
</dbReference>
<protein>
    <submittedName>
        <fullName evidence="9">Putative vitellogenin-1</fullName>
    </submittedName>
</protein>
<dbReference type="GO" id="GO:0017171">
    <property type="term" value="F:serine hydrolase activity"/>
    <property type="evidence" value="ECO:0007669"/>
    <property type="project" value="TreeGrafter"/>
</dbReference>
<keyword evidence="4 7" id="KW-0732">Signal</keyword>
<reference evidence="9" key="1">
    <citation type="submission" date="2017-01" db="EMBL/GenBank/DDBJ databases">
        <title>An insight into the sialome and mialome of the horn fly, Haematobia irritans.</title>
        <authorList>
            <person name="Breijo M."/>
            <person name="Boiani M."/>
            <person name="Ures X."/>
            <person name="Rocha S."/>
            <person name="Sequeira M."/>
            <person name="Ribeiro J.M."/>
        </authorList>
    </citation>
    <scope>NUCLEOTIDE SEQUENCE</scope>
</reference>
<evidence type="ECO:0000256" key="7">
    <source>
        <dbReference type="SAM" id="SignalP"/>
    </source>
</evidence>
<evidence type="ECO:0000259" key="8">
    <source>
        <dbReference type="Pfam" id="PF00151"/>
    </source>
</evidence>
<evidence type="ECO:0000256" key="4">
    <source>
        <dbReference type="ARBA" id="ARBA00022729"/>
    </source>
</evidence>
<name>A0A1L8EEB1_HAEIR</name>
<feature type="region of interest" description="Disordered" evidence="6">
    <location>
        <begin position="374"/>
        <end position="408"/>
    </location>
</feature>